<evidence type="ECO:0000256" key="2">
    <source>
        <dbReference type="ARBA" id="ARBA00009558"/>
    </source>
</evidence>
<dbReference type="GO" id="GO:0106274">
    <property type="term" value="F:NAD+-protein-arginine ADP-ribosyltransferase activity"/>
    <property type="evidence" value="ECO:0007669"/>
    <property type="project" value="UniProtKB-EC"/>
</dbReference>
<evidence type="ECO:0000256" key="8">
    <source>
        <dbReference type="ARBA" id="ARBA00022857"/>
    </source>
</evidence>
<keyword evidence="3" id="KW-0964">Secreted</keyword>
<comment type="similarity">
    <text evidence="2 11">Belongs to the Arg-specific ADP-ribosyltransferase family.</text>
</comment>
<evidence type="ECO:0000256" key="11">
    <source>
        <dbReference type="RuleBase" id="RU361228"/>
    </source>
</evidence>
<protein>
    <recommendedName>
        <fullName evidence="11">NAD(P)(+)--arginine ADP-ribosyltransferase</fullName>
        <ecNumber evidence="11">2.4.2.31</ecNumber>
    </recommendedName>
    <alternativeName>
        <fullName evidence="11">Mono(ADP-ribosyl)transferase</fullName>
    </alternativeName>
</protein>
<evidence type="ECO:0000313" key="13">
    <source>
        <dbReference type="Proteomes" id="UP000472267"/>
    </source>
</evidence>
<reference evidence="12" key="1">
    <citation type="submission" date="2019-06" db="EMBL/GenBank/DDBJ databases">
        <authorList>
            <consortium name="Wellcome Sanger Institute Data Sharing"/>
        </authorList>
    </citation>
    <scope>NUCLEOTIDE SEQUENCE [LARGE SCALE GENOMIC DNA]</scope>
</reference>
<dbReference type="GO" id="GO:0090729">
    <property type="term" value="F:toxin activity"/>
    <property type="evidence" value="ECO:0007669"/>
    <property type="project" value="UniProtKB-KW"/>
</dbReference>
<evidence type="ECO:0000256" key="4">
    <source>
        <dbReference type="ARBA" id="ARBA00022656"/>
    </source>
</evidence>
<dbReference type="GO" id="GO:0005576">
    <property type="term" value="C:extracellular region"/>
    <property type="evidence" value="ECO:0007669"/>
    <property type="project" value="UniProtKB-SubCell"/>
</dbReference>
<dbReference type="EC" id="2.4.2.31" evidence="11"/>
<dbReference type="FunCoup" id="A0A672GL52">
    <property type="interactions" value="79"/>
</dbReference>
<proteinExistence type="inferred from homology"/>
<keyword evidence="9" id="KW-0843">Virulence</keyword>
<evidence type="ECO:0000256" key="3">
    <source>
        <dbReference type="ARBA" id="ARBA00022525"/>
    </source>
</evidence>
<accession>A0A672GL52</accession>
<evidence type="ECO:0000256" key="5">
    <source>
        <dbReference type="ARBA" id="ARBA00022676"/>
    </source>
</evidence>
<evidence type="ECO:0000313" key="12">
    <source>
        <dbReference type="Ensembl" id="ENSSFAP00005018997.1"/>
    </source>
</evidence>
<dbReference type="GO" id="GO:0003950">
    <property type="term" value="F:NAD+ poly-ADP-ribosyltransferase activity"/>
    <property type="evidence" value="ECO:0007669"/>
    <property type="project" value="TreeGrafter"/>
</dbReference>
<reference evidence="12" key="3">
    <citation type="submission" date="2025-09" db="UniProtKB">
        <authorList>
            <consortium name="Ensembl"/>
        </authorList>
    </citation>
    <scope>IDENTIFICATION</scope>
</reference>
<dbReference type="InterPro" id="IPR000768">
    <property type="entry name" value="ART"/>
</dbReference>
<reference evidence="12" key="2">
    <citation type="submission" date="2025-08" db="UniProtKB">
        <authorList>
            <consortium name="Ensembl"/>
        </authorList>
    </citation>
    <scope>IDENTIFICATION</scope>
</reference>
<dbReference type="AlphaFoldDB" id="A0A672GL52"/>
<comment type="catalytic activity">
    <reaction evidence="10 11">
        <text>L-arginyl-[protein] + NAD(+) = N(omega)-(ADP-D-ribosyl)-L-arginyl-[protein] + nicotinamide + H(+)</text>
        <dbReference type="Rhea" id="RHEA:19149"/>
        <dbReference type="Rhea" id="RHEA-COMP:10532"/>
        <dbReference type="Rhea" id="RHEA-COMP:15087"/>
        <dbReference type="ChEBI" id="CHEBI:15378"/>
        <dbReference type="ChEBI" id="CHEBI:17154"/>
        <dbReference type="ChEBI" id="CHEBI:29965"/>
        <dbReference type="ChEBI" id="CHEBI:57540"/>
        <dbReference type="ChEBI" id="CHEBI:142554"/>
        <dbReference type="EC" id="2.4.2.31"/>
    </reaction>
</comment>
<sequence>MWDRSKVLLATICFTALFCHVSIIPFSNSHVANELSSFHCEFLLKAAAGNGELLGWAPGVVNDLYRGCRQQAMEKFVHSGLLKQELNNSVGFQKAWTLNSKCSALIPGGIDAHTSALSAYILSEGEDFMMAFDKAVQTMSANVSTYENDFHFKSLYFLLMDAITLLNPKTCQTVFVLSEKTPTPKKGSRVTFGSFTVATSNFQALNKLEDFDGRVLLNITSCFSASVGEHICDSDKDKVLLSPAEDFIVEEVTKKEDDNESTYTEIVLKNLKMNSTHNCFSFSRSPAAVSTLWLPSALVILSFLYSAA</sequence>
<keyword evidence="5 11" id="KW-0328">Glycosyltransferase</keyword>
<dbReference type="Pfam" id="PF01129">
    <property type="entry name" value="ART"/>
    <property type="match status" value="1"/>
</dbReference>
<evidence type="ECO:0000256" key="6">
    <source>
        <dbReference type="ARBA" id="ARBA00022679"/>
    </source>
</evidence>
<evidence type="ECO:0000256" key="9">
    <source>
        <dbReference type="ARBA" id="ARBA00023026"/>
    </source>
</evidence>
<keyword evidence="13" id="KW-1185">Reference proteome</keyword>
<dbReference type="PANTHER" id="PTHR10339:SF25">
    <property type="entry name" value="SECRETED EXOENZYME S"/>
    <property type="match status" value="1"/>
</dbReference>
<organism evidence="12 13">
    <name type="scientific">Salarias fasciatus</name>
    <name type="common">Jewelled blenny</name>
    <name type="synonym">Blennius fasciatus</name>
    <dbReference type="NCBI Taxonomy" id="181472"/>
    <lineage>
        <taxon>Eukaryota</taxon>
        <taxon>Metazoa</taxon>
        <taxon>Chordata</taxon>
        <taxon>Craniata</taxon>
        <taxon>Vertebrata</taxon>
        <taxon>Euteleostomi</taxon>
        <taxon>Actinopterygii</taxon>
        <taxon>Neopterygii</taxon>
        <taxon>Teleostei</taxon>
        <taxon>Neoteleostei</taxon>
        <taxon>Acanthomorphata</taxon>
        <taxon>Ovalentaria</taxon>
        <taxon>Blenniimorphae</taxon>
        <taxon>Blenniiformes</taxon>
        <taxon>Blennioidei</taxon>
        <taxon>Blenniidae</taxon>
        <taxon>Salariinae</taxon>
        <taxon>Salarias</taxon>
    </lineage>
</organism>
<dbReference type="Ensembl" id="ENSSFAT00005019765.1">
    <property type="protein sequence ID" value="ENSSFAP00005018997.1"/>
    <property type="gene ID" value="ENSSFAG00005009988.1"/>
</dbReference>
<keyword evidence="8 11" id="KW-0521">NADP</keyword>
<dbReference type="InterPro" id="IPR050999">
    <property type="entry name" value="ADP-ribosyltransferase_ARG"/>
</dbReference>
<comment type="subcellular location">
    <subcellularLocation>
        <location evidence="1">Secreted</location>
    </subcellularLocation>
</comment>
<dbReference type="PRINTS" id="PR00970">
    <property type="entry name" value="RIBTRNSFRASE"/>
</dbReference>
<dbReference type="SUPFAM" id="SSF56399">
    <property type="entry name" value="ADP-ribosylation"/>
    <property type="match status" value="1"/>
</dbReference>
<keyword evidence="6 11" id="KW-0808">Transferase</keyword>
<keyword evidence="7" id="KW-0548">Nucleotidyltransferase</keyword>
<dbReference type="PANTHER" id="PTHR10339">
    <property type="entry name" value="ADP-RIBOSYLTRANSFERASE"/>
    <property type="match status" value="1"/>
</dbReference>
<evidence type="ECO:0000256" key="1">
    <source>
        <dbReference type="ARBA" id="ARBA00004613"/>
    </source>
</evidence>
<dbReference type="Proteomes" id="UP000472267">
    <property type="component" value="Chromosome 6"/>
</dbReference>
<evidence type="ECO:0000256" key="7">
    <source>
        <dbReference type="ARBA" id="ARBA00022695"/>
    </source>
</evidence>
<name>A0A672GL52_SALFA</name>
<evidence type="ECO:0000256" key="10">
    <source>
        <dbReference type="ARBA" id="ARBA00047597"/>
    </source>
</evidence>
<dbReference type="InParanoid" id="A0A672GL52"/>
<keyword evidence="4" id="KW-0800">Toxin</keyword>
<dbReference type="OMA" id="SPAEEFT"/>
<keyword evidence="11" id="KW-0520">NAD</keyword>
<gene>
    <name evidence="12" type="primary">LOC115390058</name>
</gene>
<dbReference type="GO" id="GO:0016779">
    <property type="term" value="F:nucleotidyltransferase activity"/>
    <property type="evidence" value="ECO:0007669"/>
    <property type="project" value="UniProtKB-KW"/>
</dbReference>
<dbReference type="Gene3D" id="3.90.176.10">
    <property type="entry name" value="Toxin ADP-ribosyltransferase, Chain A, domain 1"/>
    <property type="match status" value="1"/>
</dbReference>